<dbReference type="InterPro" id="IPR024788">
    <property type="entry name" value="Malectin-like_Carb-bd_dom"/>
</dbReference>
<evidence type="ECO:0000256" key="3">
    <source>
        <dbReference type="ARBA" id="ARBA00022729"/>
    </source>
</evidence>
<comment type="subcellular location">
    <subcellularLocation>
        <location evidence="1">Membrane</location>
        <topology evidence="1">Single-pass membrane protein</topology>
    </subcellularLocation>
</comment>
<evidence type="ECO:0000256" key="2">
    <source>
        <dbReference type="ARBA" id="ARBA00022692"/>
    </source>
</evidence>
<keyword evidence="4" id="KW-1133">Transmembrane helix</keyword>
<name>A0A9I9CFY0_CUCME</name>
<keyword evidence="2" id="KW-0812">Transmembrane</keyword>
<dbReference type="Gene3D" id="2.60.120.430">
    <property type="entry name" value="Galactose-binding lectin"/>
    <property type="match status" value="1"/>
</dbReference>
<dbReference type="Gramene" id="MELO3C002999.2.1">
    <property type="protein sequence ID" value="MELO3C002999.2.1"/>
    <property type="gene ID" value="MELO3C002999.2"/>
</dbReference>
<accession>A0A9I9CFY0</accession>
<evidence type="ECO:0000259" key="6">
    <source>
        <dbReference type="Pfam" id="PF12819"/>
    </source>
</evidence>
<evidence type="ECO:0000256" key="4">
    <source>
        <dbReference type="ARBA" id="ARBA00022989"/>
    </source>
</evidence>
<dbReference type="AlphaFoldDB" id="A0A9I9CFY0"/>
<organism evidence="7">
    <name type="scientific">Cucumis melo</name>
    <name type="common">Muskmelon</name>
    <dbReference type="NCBI Taxonomy" id="3656"/>
    <lineage>
        <taxon>Eukaryota</taxon>
        <taxon>Viridiplantae</taxon>
        <taxon>Streptophyta</taxon>
        <taxon>Embryophyta</taxon>
        <taxon>Tracheophyta</taxon>
        <taxon>Spermatophyta</taxon>
        <taxon>Magnoliopsida</taxon>
        <taxon>eudicotyledons</taxon>
        <taxon>Gunneridae</taxon>
        <taxon>Pentapetalae</taxon>
        <taxon>rosids</taxon>
        <taxon>fabids</taxon>
        <taxon>Cucurbitales</taxon>
        <taxon>Cucurbitaceae</taxon>
        <taxon>Benincaseae</taxon>
        <taxon>Cucumis</taxon>
    </lineage>
</organism>
<proteinExistence type="predicted"/>
<dbReference type="GO" id="GO:0016020">
    <property type="term" value="C:membrane"/>
    <property type="evidence" value="ECO:0007669"/>
    <property type="project" value="UniProtKB-SubCell"/>
</dbReference>
<evidence type="ECO:0000256" key="5">
    <source>
        <dbReference type="ARBA" id="ARBA00023136"/>
    </source>
</evidence>
<dbReference type="PANTHER" id="PTHR45631:SF191">
    <property type="entry name" value="DI-GLUCOSE BINDING PROTEIN WITH LEUCINE-RICH REPEAT DOMAIN-CONTAINING PROTEIN"/>
    <property type="match status" value="1"/>
</dbReference>
<feature type="domain" description="Malectin-like" evidence="6">
    <location>
        <begin position="12"/>
        <end position="345"/>
    </location>
</feature>
<dbReference type="Pfam" id="PF12819">
    <property type="entry name" value="Malectin_like"/>
    <property type="match status" value="1"/>
</dbReference>
<reference evidence="7" key="1">
    <citation type="submission" date="2023-03" db="UniProtKB">
        <authorList>
            <consortium name="EnsemblPlants"/>
        </authorList>
    </citation>
    <scope>IDENTIFICATION</scope>
</reference>
<evidence type="ECO:0000256" key="1">
    <source>
        <dbReference type="ARBA" id="ARBA00004167"/>
    </source>
</evidence>
<protein>
    <recommendedName>
        <fullName evidence="6">Malectin-like domain-containing protein</fullName>
    </recommendedName>
</protein>
<keyword evidence="5" id="KW-0472">Membrane</keyword>
<dbReference type="EnsemblPlants" id="MELO3C002999.2.1">
    <property type="protein sequence ID" value="MELO3C002999.2.1"/>
    <property type="gene ID" value="MELO3C002999.2"/>
</dbReference>
<dbReference type="PANTHER" id="PTHR45631">
    <property type="entry name" value="OS07G0107800 PROTEIN-RELATED"/>
    <property type="match status" value="1"/>
</dbReference>
<keyword evidence="3" id="KW-0732">Signal</keyword>
<evidence type="ECO:0000313" key="7">
    <source>
        <dbReference type="EnsemblPlants" id="MELO3C002999.2.1"/>
    </source>
</evidence>
<sequence length="602" mass="66669">MIYLISGISYHIDCGGLINSTDPFGTTWLSDRFYTGGTTAIVSEPLIFRHPQEKNLRFFPLSSGKKNCYIIPNLPTGRYYFRTFTVYDNYDGKSHPPSFDASIEGTLVFSWRSPWSEDLARHGAYSDLFAFIGDGEADFCFYSLSTDSPVIGSFQLVQVNPMSYNSTAIGENFILVNYGRLTCGSEQWGPGFSNDTDVFGRSWQSDSSFIIPSLKQSVRVLSTKNSVSGTDQQPNYFPMKLYQKAVTVGGTGVLEYELPVDAKLDYLVWLHFAEIDSNVKKAGQRVFDVVINGNNATRIDIFAKVGSFAAYSWSCTMKNLSSSALIVKLVGVVGSPLLSGLENYALVPRDLSTAPEQVSAMRALKVSLRVPDRMGWNGDPCAPTNWDAWEGITCRPNKNGTALVIFQMELTAEVVAPLVLLTYVREEFSQIEEQSVTRKNLSSNKGLCGVPSLPTCPLFWEHGRLSKTVRLIKGYGFKSLKVVSDDLKNSSTPYVQYFRRFLRHGPPCSPMVEAWNNQESGSDPVNTGILTFLNLLRLLKFSSPSALLVWPLFFTSFVSVSSPSMVLSFTVFLFDDPSLATESPSFPSLCLLHTSLTTVVAS</sequence>